<evidence type="ECO:0000256" key="7">
    <source>
        <dbReference type="PIRSR" id="PIRSR618044-1"/>
    </source>
</evidence>
<dbReference type="EMBL" id="MHIY01000022">
    <property type="protein sequence ID" value="OGY59613.1"/>
    <property type="molecule type" value="Genomic_DNA"/>
</dbReference>
<dbReference type="Pfam" id="PF01471">
    <property type="entry name" value="PG_binding_1"/>
    <property type="match status" value="1"/>
</dbReference>
<evidence type="ECO:0000256" key="1">
    <source>
        <dbReference type="ARBA" id="ARBA00007164"/>
    </source>
</evidence>
<dbReference type="InterPro" id="IPR018044">
    <property type="entry name" value="Peptidase_S11"/>
</dbReference>
<keyword evidence="4" id="KW-0133">Cell shape</keyword>
<proteinExistence type="inferred from homology"/>
<dbReference type="PANTHER" id="PTHR34385:SF1">
    <property type="entry name" value="PEPTIDOGLYCAN L-ALANYL-D-GLUTAMATE ENDOPEPTIDASE CWLK"/>
    <property type="match status" value="1"/>
</dbReference>
<dbReference type="SUPFAM" id="SSF56601">
    <property type="entry name" value="beta-lactamase/transpeptidase-like"/>
    <property type="match status" value="1"/>
</dbReference>
<dbReference type="Gene3D" id="3.30.1380.10">
    <property type="match status" value="1"/>
</dbReference>
<feature type="domain" description="Peptidase S11 D-alanyl-D-alanine carboxypeptidase A N-terminal" evidence="10">
    <location>
        <begin position="691"/>
        <end position="904"/>
    </location>
</feature>
<dbReference type="CDD" id="cd14852">
    <property type="entry name" value="LD-carboxypeptidase"/>
    <property type="match status" value="1"/>
</dbReference>
<evidence type="ECO:0000259" key="12">
    <source>
        <dbReference type="Pfam" id="PF02557"/>
    </source>
</evidence>
<dbReference type="STRING" id="1797690.A3B23_00635"/>
<evidence type="ECO:0000256" key="8">
    <source>
        <dbReference type="PIRSR" id="PIRSR618044-2"/>
    </source>
</evidence>
<evidence type="ECO:0000256" key="2">
    <source>
        <dbReference type="ARBA" id="ARBA00022729"/>
    </source>
</evidence>
<feature type="binding site" evidence="8">
    <location>
        <position position="874"/>
    </location>
    <ligand>
        <name>substrate</name>
    </ligand>
</feature>
<sequence length="924" mass="102387">MCRESVLLNRFDELTAGRFLAAAFLVTCFLNVGGVAAGTLPDESLSASAGFPVGANPKDLVWEQVASEAHWGPRDAHAAVVYKDKLWLMGGINGDAAVKHQGLVEYWKAPHKSDVWVSDDGDNWRLVTDKAPWGGRRSIQVVVFQDRLWLMGGWGPEVGYRNDIWSSEDGVNWRLEIEHAGWSAREGHEVLVYGGKLWLIGGVRYDLRVTKNDVWSSEDGVSWTEVTASAPWRTRWDHGAAVFHDKLWLIGGMDLEGRTFGDVWSSENGADWELVTDRPPFASRQGHVVLEYVNRLWLVGRLNDGIGGGANDIWYSSDGYLWEKAENDPRWLGREDHAAVVFNGDIFMLGGMDSNWKWSGEVWRSAVSVPQTNEDHGSEYREPDAKTVRLWGESGGINKTFGLGASGDEVLFLQKVLSHGVAAKGYFDEKTKAELMRFQKYYGFSPTGTFDGATRSKINNLYLQWLCPNPSEIYPDMMAVSVTKLWGLGRDYVPPDLKVVPRDRVKTNGIICLRSMVVPYLELMVKDARRDGVILGITSGYRKPEIQGLLYDLWTALDPRSAENQIAEPLQSEHQLGTAVDFTGASINYAGVSPDFGLTKEGKWLEKNANRYGFLMSYPKGKIEVTGYDHEPWHFRFVGPAAKEIRLANATYEEYLASEKEWPELKSGAKGVVISADSFSASYFDPQGAPRLLVTKNPEARLPIASITKLMTALIARETYDVNQIISVRDEDLAGKGGSGKLKPNESFYLMHLINMSLVESNNDAARVLAGHSAGHDFLDKMNAAVSRLGLKDTHFFNASGVDGASQSETNYSTAADLTNMLAHLLVSNEDILKITARKETKIYSADGALHHTAVNTNRLLESGSIPLEIVGGKTGETPLARQDLVLVVRASNGGYLINVVLGSSDRFRDMAALVNWANESYNW</sequence>
<comment type="caution">
    <text evidence="14">The sequence shown here is derived from an EMBL/GenBank/DDBJ whole genome shotgun (WGS) entry which is preliminary data.</text>
</comment>
<dbReference type="InterPro" id="IPR012338">
    <property type="entry name" value="Beta-lactam/transpept-like"/>
</dbReference>
<feature type="active site" description="Proton acceptor" evidence="7">
    <location>
        <position position="709"/>
    </location>
</feature>
<dbReference type="InterPro" id="IPR003709">
    <property type="entry name" value="VanY-like_core_dom"/>
</dbReference>
<keyword evidence="3" id="KW-0378">Hydrolase</keyword>
<dbReference type="SUPFAM" id="SSF117281">
    <property type="entry name" value="Kelch motif"/>
    <property type="match status" value="1"/>
</dbReference>
<dbReference type="GO" id="GO:0009002">
    <property type="term" value="F:serine-type D-Ala-D-Ala carboxypeptidase activity"/>
    <property type="evidence" value="ECO:0007669"/>
    <property type="project" value="InterPro"/>
</dbReference>
<dbReference type="InterPro" id="IPR036365">
    <property type="entry name" value="PGBD-like_sf"/>
</dbReference>
<comment type="similarity">
    <text evidence="1 9">Belongs to the peptidase S11 family.</text>
</comment>
<dbReference type="InterPro" id="IPR009045">
    <property type="entry name" value="Zn_M74/Hedgehog-like"/>
</dbReference>
<evidence type="ECO:0008006" key="16">
    <source>
        <dbReference type="Google" id="ProtNLM"/>
    </source>
</evidence>
<accession>A0A1G1Z4S1</accession>
<dbReference type="Gene3D" id="2.120.10.80">
    <property type="entry name" value="Kelch-type beta propeller"/>
    <property type="match status" value="2"/>
</dbReference>
<evidence type="ECO:0000313" key="15">
    <source>
        <dbReference type="Proteomes" id="UP000178744"/>
    </source>
</evidence>
<dbReference type="PANTHER" id="PTHR34385">
    <property type="entry name" value="D-ALANYL-D-ALANINE CARBOXYPEPTIDASE"/>
    <property type="match status" value="1"/>
</dbReference>
<evidence type="ECO:0000256" key="6">
    <source>
        <dbReference type="ARBA" id="ARBA00023316"/>
    </source>
</evidence>
<dbReference type="PRINTS" id="PR00725">
    <property type="entry name" value="DADACBPTASE1"/>
</dbReference>
<dbReference type="GO" id="GO:0009252">
    <property type="term" value="P:peptidoglycan biosynthetic process"/>
    <property type="evidence" value="ECO:0007669"/>
    <property type="project" value="UniProtKB-KW"/>
</dbReference>
<dbReference type="InterPro" id="IPR001967">
    <property type="entry name" value="Peptidase_S11_N"/>
</dbReference>
<keyword evidence="5" id="KW-0573">Peptidoglycan synthesis</keyword>
<feature type="active site" description="Acyl-ester intermediate" evidence="7">
    <location>
        <position position="706"/>
    </location>
</feature>
<dbReference type="AlphaFoldDB" id="A0A1G1Z4S1"/>
<dbReference type="Pfam" id="PF02557">
    <property type="entry name" value="VanY"/>
    <property type="match status" value="1"/>
</dbReference>
<dbReference type="Proteomes" id="UP000178744">
    <property type="component" value="Unassembled WGS sequence"/>
</dbReference>
<dbReference type="GO" id="GO:0071555">
    <property type="term" value="P:cell wall organization"/>
    <property type="evidence" value="ECO:0007669"/>
    <property type="project" value="UniProtKB-KW"/>
</dbReference>
<name>A0A1G1Z4S1_9BACT</name>
<dbReference type="InterPro" id="IPR058667">
    <property type="entry name" value="DUF6242_C"/>
</dbReference>
<evidence type="ECO:0000259" key="11">
    <source>
        <dbReference type="Pfam" id="PF01471"/>
    </source>
</evidence>
<dbReference type="SUPFAM" id="SSF55166">
    <property type="entry name" value="Hedgehog/DD-peptidase"/>
    <property type="match status" value="1"/>
</dbReference>
<dbReference type="InterPro" id="IPR058193">
    <property type="entry name" value="VanY/YodJ_core_dom"/>
</dbReference>
<organism evidence="14 15">
    <name type="scientific">Candidatus Colwellbacteria bacterium RIFCSPLOWO2_01_FULL_48_10</name>
    <dbReference type="NCBI Taxonomy" id="1797690"/>
    <lineage>
        <taxon>Bacteria</taxon>
        <taxon>Candidatus Colwelliibacteriota</taxon>
    </lineage>
</organism>
<dbReference type="GO" id="GO:0008360">
    <property type="term" value="P:regulation of cell shape"/>
    <property type="evidence" value="ECO:0007669"/>
    <property type="project" value="UniProtKB-KW"/>
</dbReference>
<dbReference type="Gene3D" id="3.40.710.10">
    <property type="entry name" value="DD-peptidase/beta-lactamase superfamily"/>
    <property type="match status" value="1"/>
</dbReference>
<reference evidence="14 15" key="1">
    <citation type="journal article" date="2016" name="Nat. Commun.">
        <title>Thousands of microbial genomes shed light on interconnected biogeochemical processes in an aquifer system.</title>
        <authorList>
            <person name="Anantharaman K."/>
            <person name="Brown C.T."/>
            <person name="Hug L.A."/>
            <person name="Sharon I."/>
            <person name="Castelle C.J."/>
            <person name="Probst A.J."/>
            <person name="Thomas B.C."/>
            <person name="Singh A."/>
            <person name="Wilkins M.J."/>
            <person name="Karaoz U."/>
            <person name="Brodie E.L."/>
            <person name="Williams K.H."/>
            <person name="Hubbard S.S."/>
            <person name="Banfield J.F."/>
        </authorList>
    </citation>
    <scope>NUCLEOTIDE SEQUENCE [LARGE SCALE GENOMIC DNA]</scope>
</reference>
<dbReference type="InterPro" id="IPR002477">
    <property type="entry name" value="Peptidoglycan-bd-like"/>
</dbReference>
<dbReference type="InterPro" id="IPR036366">
    <property type="entry name" value="PGBDSf"/>
</dbReference>
<keyword evidence="2" id="KW-0732">Signal</keyword>
<gene>
    <name evidence="14" type="ORF">A3B23_00635</name>
</gene>
<dbReference type="Gene3D" id="1.10.101.10">
    <property type="entry name" value="PGBD-like superfamily/PGBD"/>
    <property type="match status" value="1"/>
</dbReference>
<evidence type="ECO:0000259" key="13">
    <source>
        <dbReference type="Pfam" id="PF25852"/>
    </source>
</evidence>
<dbReference type="GO" id="GO:0006508">
    <property type="term" value="P:proteolysis"/>
    <property type="evidence" value="ECO:0007669"/>
    <property type="project" value="InterPro"/>
</dbReference>
<dbReference type="SUPFAM" id="SSF47090">
    <property type="entry name" value="PGBD-like"/>
    <property type="match status" value="1"/>
</dbReference>
<evidence type="ECO:0000256" key="9">
    <source>
        <dbReference type="RuleBase" id="RU004016"/>
    </source>
</evidence>
<evidence type="ECO:0000256" key="4">
    <source>
        <dbReference type="ARBA" id="ARBA00022960"/>
    </source>
</evidence>
<dbReference type="InterPro" id="IPR015915">
    <property type="entry name" value="Kelch-typ_b-propeller"/>
</dbReference>
<feature type="active site" evidence="7">
    <location>
        <position position="761"/>
    </location>
</feature>
<dbReference type="InterPro" id="IPR052179">
    <property type="entry name" value="DD-CPase-like"/>
</dbReference>
<evidence type="ECO:0000256" key="3">
    <source>
        <dbReference type="ARBA" id="ARBA00022801"/>
    </source>
</evidence>
<feature type="domain" description="Peptidoglycan binding-like" evidence="11">
    <location>
        <begin position="407"/>
        <end position="457"/>
    </location>
</feature>
<evidence type="ECO:0000259" key="10">
    <source>
        <dbReference type="Pfam" id="PF00768"/>
    </source>
</evidence>
<evidence type="ECO:0000313" key="14">
    <source>
        <dbReference type="EMBL" id="OGY59613.1"/>
    </source>
</evidence>
<feature type="domain" description="D-alanyl-D-alanine carboxypeptidase-like core" evidence="12">
    <location>
        <begin position="513"/>
        <end position="639"/>
    </location>
</feature>
<keyword evidence="6" id="KW-0961">Cell wall biogenesis/degradation</keyword>
<dbReference type="Pfam" id="PF25852">
    <property type="entry name" value="DUF6242_C"/>
    <property type="match status" value="1"/>
</dbReference>
<protein>
    <recommendedName>
        <fullName evidence="16">Peptidase S11 D-alanyl-D-alanine carboxypeptidase A N-terminal domain-containing protein</fullName>
    </recommendedName>
</protein>
<dbReference type="Pfam" id="PF00768">
    <property type="entry name" value="Peptidase_S11"/>
    <property type="match status" value="1"/>
</dbReference>
<feature type="domain" description="DUF6242" evidence="13">
    <location>
        <begin position="56"/>
        <end position="365"/>
    </location>
</feature>
<evidence type="ECO:0000256" key="5">
    <source>
        <dbReference type="ARBA" id="ARBA00022984"/>
    </source>
</evidence>